<keyword evidence="4" id="KW-0206">Cytoskeleton</keyword>
<evidence type="ECO:0000256" key="5">
    <source>
        <dbReference type="SAM" id="Phobius"/>
    </source>
</evidence>
<evidence type="ECO:0000256" key="1">
    <source>
        <dbReference type="ARBA" id="ARBA00004245"/>
    </source>
</evidence>
<dbReference type="InterPro" id="IPR047149">
    <property type="entry name" value="KIF11-like"/>
</dbReference>
<reference evidence="6" key="1">
    <citation type="submission" date="2022-06" db="EMBL/GenBank/DDBJ databases">
        <title>Uncovering the hologenomic basis of an extraordinary plant invasion.</title>
        <authorList>
            <person name="Bieker V.C."/>
            <person name="Martin M.D."/>
            <person name="Gilbert T."/>
            <person name="Hodgins K."/>
            <person name="Battlay P."/>
            <person name="Petersen B."/>
            <person name="Wilson J."/>
        </authorList>
    </citation>
    <scope>NUCLEOTIDE SEQUENCE</scope>
    <source>
        <strain evidence="6">AA19_3_7</strain>
        <tissue evidence="6">Leaf</tissue>
    </source>
</reference>
<keyword evidence="5" id="KW-0472">Membrane</keyword>
<dbReference type="AlphaFoldDB" id="A0AAD5BR87"/>
<dbReference type="Proteomes" id="UP001206925">
    <property type="component" value="Unassembled WGS sequence"/>
</dbReference>
<dbReference type="PANTHER" id="PTHR47970:SF12">
    <property type="entry name" value="KINESIN FAMILY MEMBER 11"/>
    <property type="match status" value="1"/>
</dbReference>
<dbReference type="GO" id="GO:0008574">
    <property type="term" value="F:plus-end-directed microtubule motor activity"/>
    <property type="evidence" value="ECO:0007669"/>
    <property type="project" value="TreeGrafter"/>
</dbReference>
<dbReference type="GO" id="GO:0051231">
    <property type="term" value="P:spindle elongation"/>
    <property type="evidence" value="ECO:0007669"/>
    <property type="project" value="TreeGrafter"/>
</dbReference>
<dbReference type="GO" id="GO:0005876">
    <property type="term" value="C:spindle microtubule"/>
    <property type="evidence" value="ECO:0007669"/>
    <property type="project" value="TreeGrafter"/>
</dbReference>
<name>A0AAD5BR87_AMBAR</name>
<keyword evidence="7" id="KW-1185">Reference proteome</keyword>
<keyword evidence="2" id="KW-0963">Cytoplasm</keyword>
<dbReference type="GO" id="GO:0090307">
    <property type="term" value="P:mitotic spindle assembly"/>
    <property type="evidence" value="ECO:0007669"/>
    <property type="project" value="TreeGrafter"/>
</dbReference>
<keyword evidence="5" id="KW-0812">Transmembrane</keyword>
<organism evidence="6 7">
    <name type="scientific">Ambrosia artemisiifolia</name>
    <name type="common">Common ragweed</name>
    <dbReference type="NCBI Taxonomy" id="4212"/>
    <lineage>
        <taxon>Eukaryota</taxon>
        <taxon>Viridiplantae</taxon>
        <taxon>Streptophyta</taxon>
        <taxon>Embryophyta</taxon>
        <taxon>Tracheophyta</taxon>
        <taxon>Spermatophyta</taxon>
        <taxon>Magnoliopsida</taxon>
        <taxon>eudicotyledons</taxon>
        <taxon>Gunneridae</taxon>
        <taxon>Pentapetalae</taxon>
        <taxon>asterids</taxon>
        <taxon>campanulids</taxon>
        <taxon>Asterales</taxon>
        <taxon>Asteraceae</taxon>
        <taxon>Asteroideae</taxon>
        <taxon>Heliantheae alliance</taxon>
        <taxon>Heliantheae</taxon>
        <taxon>Ambrosia</taxon>
    </lineage>
</organism>
<dbReference type="PANTHER" id="PTHR47970">
    <property type="entry name" value="KINESIN-LIKE PROTEIN KIF11"/>
    <property type="match status" value="1"/>
</dbReference>
<sequence>MDTTGVRTRMDTTRARTKACSCRAFKFISGADMDTAEEDKLSAGNRSVVNKFESELAQDVGSLCNMVATSVSQQNEQLQCIEKFCDTFINISDKAITDLKTKVSTSRNLYISHIEEMENVIRLRKASANGSLEDIQPAFCQMNISVVGHNRIFQCSLQLKSLWFAIYMIIHGHSVIYTVAQDDFKKVYQKGAIENHPSKGRDPNCV</sequence>
<comment type="caution">
    <text evidence="6">The sequence shown here is derived from an EMBL/GenBank/DDBJ whole genome shotgun (WGS) entry which is preliminary data.</text>
</comment>
<evidence type="ECO:0000256" key="3">
    <source>
        <dbReference type="ARBA" id="ARBA00023175"/>
    </source>
</evidence>
<keyword evidence="3" id="KW-0505">Motor protein</keyword>
<protein>
    <submittedName>
        <fullName evidence="6">Uncharacterized protein</fullName>
    </submittedName>
</protein>
<evidence type="ECO:0000256" key="4">
    <source>
        <dbReference type="ARBA" id="ARBA00023212"/>
    </source>
</evidence>
<comment type="subcellular location">
    <subcellularLocation>
        <location evidence="1">Cytoplasm</location>
        <location evidence="1">Cytoskeleton</location>
    </subcellularLocation>
</comment>
<dbReference type="GO" id="GO:0072686">
    <property type="term" value="C:mitotic spindle"/>
    <property type="evidence" value="ECO:0007669"/>
    <property type="project" value="TreeGrafter"/>
</dbReference>
<proteinExistence type="predicted"/>
<feature type="transmembrane region" description="Helical" evidence="5">
    <location>
        <begin position="161"/>
        <end position="180"/>
    </location>
</feature>
<keyword evidence="5" id="KW-1133">Transmembrane helix</keyword>
<gene>
    <name evidence="6" type="ORF">M8C21_025922</name>
</gene>
<evidence type="ECO:0000313" key="6">
    <source>
        <dbReference type="EMBL" id="KAI7726739.1"/>
    </source>
</evidence>
<accession>A0AAD5BR87</accession>
<evidence type="ECO:0000313" key="7">
    <source>
        <dbReference type="Proteomes" id="UP001206925"/>
    </source>
</evidence>
<evidence type="ECO:0000256" key="2">
    <source>
        <dbReference type="ARBA" id="ARBA00022490"/>
    </source>
</evidence>
<dbReference type="EMBL" id="JAMZMK010011549">
    <property type="protein sequence ID" value="KAI7726739.1"/>
    <property type="molecule type" value="Genomic_DNA"/>
</dbReference>